<evidence type="ECO:0000256" key="2">
    <source>
        <dbReference type="SAM" id="Phobius"/>
    </source>
</evidence>
<dbReference type="EMBL" id="MN739583">
    <property type="protein sequence ID" value="QHT14450.1"/>
    <property type="molecule type" value="Genomic_DNA"/>
</dbReference>
<reference evidence="3" key="1">
    <citation type="journal article" date="2020" name="Nature">
        <title>Giant virus diversity and host interactions through global metagenomics.</title>
        <authorList>
            <person name="Schulz F."/>
            <person name="Roux S."/>
            <person name="Paez-Espino D."/>
            <person name="Jungbluth S."/>
            <person name="Walsh D.A."/>
            <person name="Denef V.J."/>
            <person name="McMahon K.D."/>
            <person name="Konstantinidis K.T."/>
            <person name="Eloe-Fadrosh E.A."/>
            <person name="Kyrpides N.C."/>
            <person name="Woyke T."/>
        </authorList>
    </citation>
    <scope>NUCLEOTIDE SEQUENCE</scope>
    <source>
        <strain evidence="3">GVMAG-M-3300023174-137</strain>
    </source>
</reference>
<feature type="region of interest" description="Disordered" evidence="1">
    <location>
        <begin position="134"/>
        <end position="153"/>
    </location>
</feature>
<feature type="region of interest" description="Disordered" evidence="1">
    <location>
        <begin position="220"/>
        <end position="254"/>
    </location>
</feature>
<evidence type="ECO:0000256" key="1">
    <source>
        <dbReference type="SAM" id="MobiDB-lite"/>
    </source>
</evidence>
<protein>
    <submittedName>
        <fullName evidence="3">Uncharacterized protein</fullName>
    </submittedName>
</protein>
<keyword evidence="2" id="KW-0472">Membrane</keyword>
<keyword evidence="2" id="KW-1133">Transmembrane helix</keyword>
<accession>A0A6C0DDN6</accession>
<feature type="transmembrane region" description="Helical" evidence="2">
    <location>
        <begin position="12"/>
        <end position="29"/>
    </location>
</feature>
<evidence type="ECO:0000313" key="3">
    <source>
        <dbReference type="EMBL" id="QHT14450.1"/>
    </source>
</evidence>
<keyword evidence="2" id="KW-0812">Transmembrane</keyword>
<name>A0A6C0DDN6_9ZZZZ</name>
<organism evidence="3">
    <name type="scientific">viral metagenome</name>
    <dbReference type="NCBI Taxonomy" id="1070528"/>
    <lineage>
        <taxon>unclassified sequences</taxon>
        <taxon>metagenomes</taxon>
        <taxon>organismal metagenomes</taxon>
    </lineage>
</organism>
<proteinExistence type="predicted"/>
<dbReference type="AlphaFoldDB" id="A0A6C0DDN6"/>
<sequence>MACIEEMRPDFLTIAIILFVVAVYLYSYIESERYKYEGFQAKSEKPPVAKTDVAIPDVELPYTQQAINDEDYEYNMVYLNETEVALDENKRNMLMSQYPKDWPTLPPSSSKFQSGLAGYKKSFENAKQNVPDEAKSYDTINGNLMSPPDLSETEKEERKILQTYKPKFPPGPTSYDPRDVNDLIKQIYDKKGLIPQVQHKEGTNVYEIVGVRKANEHVKFEDEPADATPEPNKKAGESTAKTPPAVKDSFQNRFKDVNKWTPGLEEMFAS</sequence>